<gene>
    <name evidence="1" type="ORF">SAMN02982996_03064</name>
</gene>
<organism evidence="1 2">
    <name type="scientific">Lonsdalea quercina</name>
    <dbReference type="NCBI Taxonomy" id="71657"/>
    <lineage>
        <taxon>Bacteria</taxon>
        <taxon>Pseudomonadati</taxon>
        <taxon>Pseudomonadota</taxon>
        <taxon>Gammaproteobacteria</taxon>
        <taxon>Enterobacterales</taxon>
        <taxon>Pectobacteriaceae</taxon>
        <taxon>Lonsdalea</taxon>
    </lineage>
</organism>
<dbReference type="GeneID" id="97765905"/>
<dbReference type="InterPro" id="IPR011856">
    <property type="entry name" value="tRNA_endonuc-like_dom_sf"/>
</dbReference>
<dbReference type="Proteomes" id="UP000187280">
    <property type="component" value="Unassembled WGS sequence"/>
</dbReference>
<dbReference type="EMBL" id="FNQS01000013">
    <property type="protein sequence ID" value="SEA96732.1"/>
    <property type="molecule type" value="Genomic_DNA"/>
</dbReference>
<proteinExistence type="predicted"/>
<dbReference type="GO" id="GO:0003676">
    <property type="term" value="F:nucleic acid binding"/>
    <property type="evidence" value="ECO:0007669"/>
    <property type="project" value="InterPro"/>
</dbReference>
<dbReference type="STRING" id="71657.SAMN02982996_03064"/>
<dbReference type="Gene3D" id="3.40.1350.10">
    <property type="match status" value="1"/>
</dbReference>
<evidence type="ECO:0008006" key="3">
    <source>
        <dbReference type="Google" id="ProtNLM"/>
    </source>
</evidence>
<dbReference type="RefSeq" id="WP_026743236.1">
    <property type="nucleotide sequence ID" value="NZ_FNQS01000013.1"/>
</dbReference>
<accession>A0A1H4FJR2</accession>
<reference evidence="1 2" key="1">
    <citation type="submission" date="2016-10" db="EMBL/GenBank/DDBJ databases">
        <authorList>
            <person name="de Groot N.N."/>
        </authorList>
    </citation>
    <scope>NUCLEOTIDE SEQUENCE [LARGE SCALE GENOMIC DNA]</scope>
    <source>
        <strain evidence="1 2">ATCC 29281</strain>
    </source>
</reference>
<sequence length="331" mass="38055">MSLFHIENKSLSAVNKTNFQSAGITERYDLQQALKSNIASIAPDCLIISEEFSDWEDSRRRIDLLAIDKNANLVVIELKRDETGSHMELQALRYAGMVSTMTFEKACGYYECYLQKQGTERNAKTEILNFTGLDESNIDEFGNDVRIILASGDFNKEITSSILWLISKGIDITCVRMTCYSFNENIFIDIDQIIPVPEVADYQVKFREKQIEQKIIKSKSRDYSMYSYNGEIFNKRNLALKMMSDWIANNDLKDIDSVRCALDSRLNNKIIELVSEIPDNKINRYHMNDEDLIELPSREVVTISNQWGVGNINILIEFLSRYNQVVEKVSG</sequence>
<evidence type="ECO:0000313" key="1">
    <source>
        <dbReference type="EMBL" id="SEA96732.1"/>
    </source>
</evidence>
<dbReference type="AlphaFoldDB" id="A0A1H4FJR2"/>
<keyword evidence="2" id="KW-1185">Reference proteome</keyword>
<name>A0A1H4FJR2_9GAMM</name>
<evidence type="ECO:0000313" key="2">
    <source>
        <dbReference type="Proteomes" id="UP000187280"/>
    </source>
</evidence>
<protein>
    <recommendedName>
        <fullName evidence="3">Endonuclease NucS</fullName>
    </recommendedName>
</protein>